<evidence type="ECO:0000259" key="7">
    <source>
        <dbReference type="Pfam" id="PF01029"/>
    </source>
</evidence>
<dbReference type="OrthoDB" id="9789556at2"/>
<dbReference type="RefSeq" id="WP_147800797.1">
    <property type="nucleotide sequence ID" value="NZ_VPFL01000023.1"/>
</dbReference>
<evidence type="ECO:0000256" key="2">
    <source>
        <dbReference type="ARBA" id="ARBA00022814"/>
    </source>
</evidence>
<keyword evidence="4 6" id="KW-0805">Transcription regulation</keyword>
<dbReference type="InterPro" id="IPR035926">
    <property type="entry name" value="NusB-like_sf"/>
</dbReference>
<dbReference type="NCBIfam" id="TIGR01951">
    <property type="entry name" value="nusB"/>
    <property type="match status" value="1"/>
</dbReference>
<comment type="caution">
    <text evidence="8">The sequence shown here is derived from an EMBL/GenBank/DDBJ whole genome shotgun (WGS) entry which is preliminary data.</text>
</comment>
<proteinExistence type="inferred from homology"/>
<dbReference type="PANTHER" id="PTHR11078:SF3">
    <property type="entry name" value="ANTITERMINATION NUSB DOMAIN-CONTAINING PROTEIN"/>
    <property type="match status" value="1"/>
</dbReference>
<dbReference type="AlphaFoldDB" id="A0A5C7EUH6"/>
<dbReference type="GO" id="GO:0031564">
    <property type="term" value="P:transcription antitermination"/>
    <property type="evidence" value="ECO:0007669"/>
    <property type="project" value="UniProtKB-KW"/>
</dbReference>
<sequence>MRTSRRRAREYALQALYQWQLTGYDMEAIASQMRTQKDFAHADAALFEALVHGVAREAKELEAILQPYLDRAVSKLSPIEHCILLLGAFELAHHPETPYRVVINEAVELAKTFGGTEGHKYVNGVLDRVAAQLRALEVAARGS</sequence>
<protein>
    <recommendedName>
        <fullName evidence="6">Transcription antitermination protein NusB</fullName>
    </recommendedName>
    <alternativeName>
        <fullName evidence="6">Antitermination factor NusB</fullName>
    </alternativeName>
</protein>
<dbReference type="Gene3D" id="1.10.940.10">
    <property type="entry name" value="NusB-like"/>
    <property type="match status" value="1"/>
</dbReference>
<dbReference type="EMBL" id="VPFL01000023">
    <property type="protein sequence ID" value="TXF10716.1"/>
    <property type="molecule type" value="Genomic_DNA"/>
</dbReference>
<evidence type="ECO:0000256" key="1">
    <source>
        <dbReference type="ARBA" id="ARBA00005952"/>
    </source>
</evidence>
<evidence type="ECO:0000256" key="6">
    <source>
        <dbReference type="HAMAP-Rule" id="MF_00073"/>
    </source>
</evidence>
<dbReference type="PANTHER" id="PTHR11078">
    <property type="entry name" value="N UTILIZATION SUBSTANCE PROTEIN B-RELATED"/>
    <property type="match status" value="1"/>
</dbReference>
<dbReference type="InParanoid" id="A0A5C7EUH6"/>
<dbReference type="Pfam" id="PF01029">
    <property type="entry name" value="NusB"/>
    <property type="match status" value="1"/>
</dbReference>
<evidence type="ECO:0000313" key="9">
    <source>
        <dbReference type="Proteomes" id="UP000321201"/>
    </source>
</evidence>
<dbReference type="HAMAP" id="MF_00073">
    <property type="entry name" value="NusB"/>
    <property type="match status" value="1"/>
</dbReference>
<name>A0A5C7EUH6_9PROT</name>
<dbReference type="FunCoup" id="A0A5C7EUH6">
    <property type="interactions" value="389"/>
</dbReference>
<keyword evidence="3 6" id="KW-0694">RNA-binding</keyword>
<dbReference type="InterPro" id="IPR011605">
    <property type="entry name" value="NusB_fam"/>
</dbReference>
<dbReference type="GO" id="GO:0006353">
    <property type="term" value="P:DNA-templated transcription termination"/>
    <property type="evidence" value="ECO:0007669"/>
    <property type="project" value="UniProtKB-UniRule"/>
</dbReference>
<feature type="domain" description="NusB/RsmB/TIM44" evidence="7">
    <location>
        <begin position="6"/>
        <end position="130"/>
    </location>
</feature>
<dbReference type="GO" id="GO:0005829">
    <property type="term" value="C:cytosol"/>
    <property type="evidence" value="ECO:0007669"/>
    <property type="project" value="TreeGrafter"/>
</dbReference>
<evidence type="ECO:0000313" key="8">
    <source>
        <dbReference type="EMBL" id="TXF10716.1"/>
    </source>
</evidence>
<accession>A0A5C7EUH6</accession>
<evidence type="ECO:0000256" key="4">
    <source>
        <dbReference type="ARBA" id="ARBA00023015"/>
    </source>
</evidence>
<keyword evidence="5 6" id="KW-0804">Transcription</keyword>
<reference evidence="8 9" key="1">
    <citation type="submission" date="2019-08" db="EMBL/GenBank/DDBJ databases">
        <title>Pelomicrobium methylotrophicum gen. nov., sp. nov. a moderately thermophilic, facultatively anaerobic, lithoautotrophic and methylotrophic bacterium isolated from a terrestrial mud volcano.</title>
        <authorList>
            <person name="Slobodkina G.B."/>
            <person name="Merkel A.Y."/>
            <person name="Slobodkin A.I."/>
        </authorList>
    </citation>
    <scope>NUCLEOTIDE SEQUENCE [LARGE SCALE GENOMIC DNA]</scope>
    <source>
        <strain evidence="8 9">SM250</strain>
    </source>
</reference>
<keyword evidence="9" id="KW-1185">Reference proteome</keyword>
<gene>
    <name evidence="6 8" type="primary">nusB</name>
    <name evidence="8" type="ORF">FR698_13870</name>
</gene>
<evidence type="ECO:0000256" key="5">
    <source>
        <dbReference type="ARBA" id="ARBA00023163"/>
    </source>
</evidence>
<evidence type="ECO:0000256" key="3">
    <source>
        <dbReference type="ARBA" id="ARBA00022884"/>
    </source>
</evidence>
<dbReference type="InterPro" id="IPR006027">
    <property type="entry name" value="NusB_RsmB_TIM44"/>
</dbReference>
<comment type="similarity">
    <text evidence="1 6">Belongs to the NusB family.</text>
</comment>
<dbReference type="GO" id="GO:0003723">
    <property type="term" value="F:RNA binding"/>
    <property type="evidence" value="ECO:0007669"/>
    <property type="project" value="UniProtKB-UniRule"/>
</dbReference>
<comment type="function">
    <text evidence="6">Involved in transcription antitermination. Required for transcription of ribosomal RNA (rRNA) genes. Binds specifically to the boxA antiterminator sequence of the ribosomal RNA (rrn) operons.</text>
</comment>
<dbReference type="Proteomes" id="UP000321201">
    <property type="component" value="Unassembled WGS sequence"/>
</dbReference>
<organism evidence="8 9">
    <name type="scientific">Pelomicrobium methylotrophicum</name>
    <dbReference type="NCBI Taxonomy" id="2602750"/>
    <lineage>
        <taxon>Bacteria</taxon>
        <taxon>Pseudomonadati</taxon>
        <taxon>Pseudomonadota</taxon>
        <taxon>Hydrogenophilia</taxon>
        <taxon>Hydrogenophilia incertae sedis</taxon>
        <taxon>Pelomicrobium</taxon>
    </lineage>
</organism>
<dbReference type="SUPFAM" id="SSF48013">
    <property type="entry name" value="NusB-like"/>
    <property type="match status" value="1"/>
</dbReference>
<keyword evidence="2 6" id="KW-0889">Transcription antitermination</keyword>